<keyword evidence="2" id="KW-0964">Secreted</keyword>
<dbReference type="Proteomes" id="UP001281305">
    <property type="component" value="Chromosome"/>
</dbReference>
<evidence type="ECO:0000256" key="2">
    <source>
        <dbReference type="ARBA" id="ARBA00022525"/>
    </source>
</evidence>
<gene>
    <name evidence="5" type="ORF">RZS32_008385</name>
</gene>
<feature type="signal peptide" evidence="4">
    <location>
        <begin position="1"/>
        <end position="34"/>
    </location>
</feature>
<sequence>MKTLRTQRSWVNKTASFVLAVSVLLSSFTHLTFASVLTNGDEGYITNTQSLGSASLSAAEVNEASGGFSYDYDFGLPAGVNGHTPTLGLSYNNQAASDMQPTGYGFSLSIPYIEQINKFGSEAMFGASSTFWSSLSGELVADGGDYVAKYEDGSFLEYTLSSNEWTTTDKSGTTYRFGSNAAAQQSDPDDSTAISRWYLSSATDTNGNVITYTYTEDTGVVYPSTISYGPYQVDFTLEAADPHTSAALGFLSERDQRIAEIELSENSTVFKRYDMAYTDGINGSRDLLSSITENSIEGE</sequence>
<keyword evidence="6" id="KW-1185">Reference proteome</keyword>
<dbReference type="RefSeq" id="WP_339106882.1">
    <property type="nucleotide sequence ID" value="NZ_CP146606.1"/>
</dbReference>
<dbReference type="InterPro" id="IPR003284">
    <property type="entry name" value="Sal_SpvB"/>
</dbReference>
<keyword evidence="3" id="KW-0843">Virulence</keyword>
<reference evidence="5 6" key="1">
    <citation type="submission" date="2024-02" db="EMBL/GenBank/DDBJ databases">
        <title>Roseovarius strain W115 nov., isolated from a marine algae.</title>
        <authorList>
            <person name="Lee M.W."/>
            <person name="Lee J.K."/>
            <person name="Kim J.M."/>
            <person name="Choi D.G."/>
            <person name="Baek J.H."/>
            <person name="Bayburt H."/>
            <person name="Jung J.J."/>
            <person name="Han D.M."/>
            <person name="Jeon C.O."/>
        </authorList>
    </citation>
    <scope>NUCLEOTIDE SEQUENCE [LARGE SCALE GENOMIC DNA]</scope>
    <source>
        <strain evidence="5 6">W115</strain>
    </source>
</reference>
<name>A0ABZ2TJL6_9RHOB</name>
<evidence type="ECO:0000313" key="6">
    <source>
        <dbReference type="Proteomes" id="UP001281305"/>
    </source>
</evidence>
<comment type="subcellular location">
    <subcellularLocation>
        <location evidence="1">Secreted</location>
    </subcellularLocation>
</comment>
<feature type="chain" id="PRO_5046331808" evidence="4">
    <location>
        <begin position="35"/>
        <end position="299"/>
    </location>
</feature>
<proteinExistence type="predicted"/>
<evidence type="ECO:0000313" key="5">
    <source>
        <dbReference type="EMBL" id="WYK19844.1"/>
    </source>
</evidence>
<evidence type="ECO:0000256" key="1">
    <source>
        <dbReference type="ARBA" id="ARBA00004613"/>
    </source>
</evidence>
<protein>
    <submittedName>
        <fullName evidence="5">SpvB/TcaC N-terminal domain-containing protein</fullName>
    </submittedName>
</protein>
<evidence type="ECO:0000256" key="4">
    <source>
        <dbReference type="SAM" id="SignalP"/>
    </source>
</evidence>
<dbReference type="EMBL" id="CP146606">
    <property type="protein sequence ID" value="WYK19844.1"/>
    <property type="molecule type" value="Genomic_DNA"/>
</dbReference>
<organism evidence="5 6">
    <name type="scientific">Roseovarius rhodophyticola</name>
    <dbReference type="NCBI Taxonomy" id="3080827"/>
    <lineage>
        <taxon>Bacteria</taxon>
        <taxon>Pseudomonadati</taxon>
        <taxon>Pseudomonadota</taxon>
        <taxon>Alphaproteobacteria</taxon>
        <taxon>Rhodobacterales</taxon>
        <taxon>Roseobacteraceae</taxon>
        <taxon>Roseovarius</taxon>
    </lineage>
</organism>
<evidence type="ECO:0000256" key="3">
    <source>
        <dbReference type="ARBA" id="ARBA00023026"/>
    </source>
</evidence>
<dbReference type="Pfam" id="PF03534">
    <property type="entry name" value="SpvB"/>
    <property type="match status" value="1"/>
</dbReference>
<accession>A0ABZ2TJL6</accession>
<keyword evidence="4" id="KW-0732">Signal</keyword>